<dbReference type="OrthoDB" id="3369at2157"/>
<dbReference type="EMBL" id="JRHO01000010">
    <property type="protein sequence ID" value="KGK98755.1"/>
    <property type="molecule type" value="Genomic_DNA"/>
</dbReference>
<keyword evidence="2" id="KW-1185">Reference proteome</keyword>
<protein>
    <recommendedName>
        <fullName evidence="3">DUF2111 domain-containing protein</fullName>
    </recommendedName>
</protein>
<gene>
    <name evidence="1" type="ORF">LI82_05495</name>
</gene>
<dbReference type="AlphaFoldDB" id="A0A099T0P8"/>
<comment type="caution">
    <text evidence="1">The sequence shown here is derived from an EMBL/GenBank/DDBJ whole genome shotgun (WGS) entry which is preliminary data.</text>
</comment>
<dbReference type="PIRSF" id="PIRSF006557">
    <property type="entry name" value="UCP006557_sign"/>
    <property type="match status" value="1"/>
</dbReference>
<dbReference type="InterPro" id="IPR012029">
    <property type="entry name" value="UCP006557"/>
</dbReference>
<name>A0A099T0P8_METMT</name>
<evidence type="ECO:0008006" key="3">
    <source>
        <dbReference type="Google" id="ProtNLM"/>
    </source>
</evidence>
<organism evidence="1 2">
    <name type="scientific">Methanococcoides methylutens</name>
    <dbReference type="NCBI Taxonomy" id="2226"/>
    <lineage>
        <taxon>Archaea</taxon>
        <taxon>Methanobacteriati</taxon>
        <taxon>Methanobacteriota</taxon>
        <taxon>Stenosarchaea group</taxon>
        <taxon>Methanomicrobia</taxon>
        <taxon>Methanosarcinales</taxon>
        <taxon>Methanosarcinaceae</taxon>
        <taxon>Methanococcoides</taxon>
    </lineage>
</organism>
<sequence length="130" mass="14225">MMCLKICPDSTSEDLKPIAEAVHSLLGIPTTIRSKSFHGIRMEKGQIIDDDYSGPVLEEVLEKNMIIRKVPMEGVYKGKAVVVVPIRSADGEVLGALGLVDLVAALDILSVFREYPDIIGEVEDAKKRMS</sequence>
<evidence type="ECO:0000313" key="2">
    <source>
        <dbReference type="Proteomes" id="UP000029859"/>
    </source>
</evidence>
<proteinExistence type="predicted"/>
<accession>A0A099T0P8</accession>
<evidence type="ECO:0000313" key="1">
    <source>
        <dbReference type="EMBL" id="KGK98755.1"/>
    </source>
</evidence>
<dbReference type="RefSeq" id="WP_048193914.1">
    <property type="nucleotide sequence ID" value="NZ_CAAGSM010000003.1"/>
</dbReference>
<reference evidence="1 2" key="1">
    <citation type="submission" date="2014-09" db="EMBL/GenBank/DDBJ databases">
        <title>Draft genome sequence of an obligately methylotrophic methanogen, Methanococcoides methylutens, isolated from marine sediment.</title>
        <authorList>
            <person name="Guan Y."/>
            <person name="Ngugi D.K."/>
            <person name="Blom J."/>
            <person name="Ali S."/>
            <person name="Ferry J.G."/>
            <person name="Stingl U."/>
        </authorList>
    </citation>
    <scope>NUCLEOTIDE SEQUENCE [LARGE SCALE GENOMIC DNA]</scope>
    <source>
        <strain evidence="1 2">DSM 2657</strain>
    </source>
</reference>
<dbReference type="Proteomes" id="UP000029859">
    <property type="component" value="Unassembled WGS sequence"/>
</dbReference>
<dbReference type="Pfam" id="PF09884">
    <property type="entry name" value="DUF2111"/>
    <property type="match status" value="1"/>
</dbReference>